<dbReference type="InterPro" id="IPR000965">
    <property type="entry name" value="GPR_dom"/>
</dbReference>
<dbReference type="PANTHER" id="PTHR11063">
    <property type="entry name" value="GLUTAMATE SEMIALDEHYDE DEHYDROGENASE"/>
    <property type="match status" value="1"/>
</dbReference>
<feature type="domain" description="Aldehyde dehydrogenase" evidence="8">
    <location>
        <begin position="320"/>
        <end position="381"/>
    </location>
</feature>
<dbReference type="UniPathway" id="UPA00098">
    <property type="reaction ID" value="UER00360"/>
</dbReference>
<dbReference type="Proteomes" id="UP000006852">
    <property type="component" value="Chromosome"/>
</dbReference>
<organism evidence="9 10">
    <name type="scientific">Treponema succinifaciens (strain ATCC 33096 / DSM 2489 / 6091)</name>
    <dbReference type="NCBI Taxonomy" id="869209"/>
    <lineage>
        <taxon>Bacteria</taxon>
        <taxon>Pseudomonadati</taxon>
        <taxon>Spirochaetota</taxon>
        <taxon>Spirochaetia</taxon>
        <taxon>Spirochaetales</taxon>
        <taxon>Treponemataceae</taxon>
        <taxon>Treponema</taxon>
    </lineage>
</organism>
<dbReference type="Gene3D" id="3.40.309.10">
    <property type="entry name" value="Aldehyde Dehydrogenase, Chain A, domain 2"/>
    <property type="match status" value="1"/>
</dbReference>
<comment type="pathway">
    <text evidence="1 7">Amino-acid biosynthesis; L-proline biosynthesis; L-glutamate 5-semialdehyde from L-glutamate: step 2/2.</text>
</comment>
<dbReference type="Pfam" id="PF00171">
    <property type="entry name" value="Aldedh"/>
    <property type="match status" value="2"/>
</dbReference>
<dbReference type="PROSITE" id="PS01223">
    <property type="entry name" value="PROA"/>
    <property type="match status" value="1"/>
</dbReference>
<accession>F2NUC7</accession>
<dbReference type="InterPro" id="IPR015590">
    <property type="entry name" value="Aldehyde_DH_dom"/>
</dbReference>
<keyword evidence="4 7" id="KW-0521">NADP</keyword>
<keyword evidence="10" id="KW-1185">Reference proteome</keyword>
<evidence type="ECO:0000256" key="6">
    <source>
        <dbReference type="ARBA" id="ARBA00049024"/>
    </source>
</evidence>
<dbReference type="HAMAP" id="MF_00412">
    <property type="entry name" value="ProA"/>
    <property type="match status" value="1"/>
</dbReference>
<dbReference type="InterPro" id="IPR012134">
    <property type="entry name" value="Glu-5-SA_DH"/>
</dbReference>
<dbReference type="RefSeq" id="WP_013700531.1">
    <property type="nucleotide sequence ID" value="NC_015385.1"/>
</dbReference>
<dbReference type="Gene3D" id="3.40.605.10">
    <property type="entry name" value="Aldehyde Dehydrogenase, Chain A, domain 1"/>
    <property type="match status" value="1"/>
</dbReference>
<dbReference type="AlphaFoldDB" id="F2NUC7"/>
<dbReference type="PIRSF" id="PIRSF000151">
    <property type="entry name" value="GPR"/>
    <property type="match status" value="1"/>
</dbReference>
<evidence type="ECO:0000313" key="10">
    <source>
        <dbReference type="Proteomes" id="UP000006852"/>
    </source>
</evidence>
<dbReference type="GO" id="GO:0055129">
    <property type="term" value="P:L-proline biosynthetic process"/>
    <property type="evidence" value="ECO:0007669"/>
    <property type="project" value="UniProtKB-UniRule"/>
</dbReference>
<dbReference type="HOGENOM" id="CLU_030231_0_0_12"/>
<dbReference type="eggNOG" id="COG0014">
    <property type="taxonomic scope" value="Bacteria"/>
</dbReference>
<evidence type="ECO:0000313" key="9">
    <source>
        <dbReference type="EMBL" id="AEB13220.1"/>
    </source>
</evidence>
<dbReference type="KEGG" id="tsu:Tresu_0260"/>
<dbReference type="FunFam" id="3.40.309.10:FF:000006">
    <property type="entry name" value="Gamma-glutamyl phosphate reductase"/>
    <property type="match status" value="1"/>
</dbReference>
<dbReference type="CDD" id="cd07079">
    <property type="entry name" value="ALDH_F18-19_ProA-GPR"/>
    <property type="match status" value="1"/>
</dbReference>
<dbReference type="InterPro" id="IPR016162">
    <property type="entry name" value="Ald_DH_N"/>
</dbReference>
<keyword evidence="3 7" id="KW-0641">Proline biosynthesis</keyword>
<evidence type="ECO:0000256" key="3">
    <source>
        <dbReference type="ARBA" id="ARBA00022650"/>
    </source>
</evidence>
<feature type="domain" description="Aldehyde dehydrogenase" evidence="8">
    <location>
        <begin position="92"/>
        <end position="281"/>
    </location>
</feature>
<dbReference type="InterPro" id="IPR016161">
    <property type="entry name" value="Ald_DH/histidinol_DH"/>
</dbReference>
<sequence>MELDLICAELKKGAAQLALHTELQKNNALKCVSEAILKNKQEILNANQIDVENARAKGTSESLVERLALNEKKFNDILDGIKIVIQQKDPVGKIVDGWKAPNGMEIRQIRVPLGVAAIIYESRPNVTADAFALAYKSGNSILLRGSSSALNSNKAVVKAIKDGLKNAGKDGVESALYLCESGNHSEVNEILNAVGKIDVVLPRGSAKLINLVVENAKVPVIQTGAGVCHLYVDESANLENAAKIAQNSKMQRPGACNAIETVLVNKKILKEFLVLLAKEFDEKVQIRADKECYSVLQNAGYKNLNEATDSDFGFEFLDFIVAVRQVESTEQAIEFINAHNTKHSECIATNDRSHALMFQQQIDAACIYVNASTRFTDGGVFGFGAELGISTQKLHARGPMGAEALTTTKFLIDGNGQIR</sequence>
<evidence type="ECO:0000256" key="2">
    <source>
        <dbReference type="ARBA" id="ARBA00022605"/>
    </source>
</evidence>
<comment type="function">
    <text evidence="7">Catalyzes the NADPH-dependent reduction of L-glutamate 5-phosphate into L-glutamate 5-semialdehyde and phosphate. The product spontaneously undergoes cyclization to form 1-pyrroline-5-carboxylate.</text>
</comment>
<dbReference type="EMBL" id="CP002631">
    <property type="protein sequence ID" value="AEB13220.1"/>
    <property type="molecule type" value="Genomic_DNA"/>
</dbReference>
<comment type="similarity">
    <text evidence="7">Belongs to the gamma-glutamyl phosphate reductase family.</text>
</comment>
<keyword evidence="2 7" id="KW-0028">Amino-acid biosynthesis</keyword>
<dbReference type="GO" id="GO:0004350">
    <property type="term" value="F:glutamate-5-semialdehyde dehydrogenase activity"/>
    <property type="evidence" value="ECO:0007669"/>
    <property type="project" value="UniProtKB-UniRule"/>
</dbReference>
<evidence type="ECO:0000256" key="5">
    <source>
        <dbReference type="ARBA" id="ARBA00023002"/>
    </source>
</evidence>
<dbReference type="InterPro" id="IPR016163">
    <property type="entry name" value="Ald_DH_C"/>
</dbReference>
<protein>
    <recommendedName>
        <fullName evidence="7">Gamma-glutamyl phosphate reductase</fullName>
        <shortName evidence="7">GPR</shortName>
        <ecNumber evidence="7">1.2.1.41</ecNumber>
    </recommendedName>
    <alternativeName>
        <fullName evidence="7">Glutamate-5-semialdehyde dehydrogenase</fullName>
    </alternativeName>
    <alternativeName>
        <fullName evidence="7">Glutamyl-gamma-semialdehyde dehydrogenase</fullName>
        <shortName evidence="7">GSA dehydrogenase</shortName>
    </alternativeName>
</protein>
<evidence type="ECO:0000256" key="4">
    <source>
        <dbReference type="ARBA" id="ARBA00022857"/>
    </source>
</evidence>
<dbReference type="InterPro" id="IPR020593">
    <property type="entry name" value="G-glutamylP_reductase_CS"/>
</dbReference>
<gene>
    <name evidence="7" type="primary">proA</name>
    <name evidence="9" type="ordered locus">Tresu_0260</name>
</gene>
<dbReference type="NCBIfam" id="TIGR00407">
    <property type="entry name" value="proA"/>
    <property type="match status" value="1"/>
</dbReference>
<dbReference type="GO" id="GO:0005737">
    <property type="term" value="C:cytoplasm"/>
    <property type="evidence" value="ECO:0007669"/>
    <property type="project" value="UniProtKB-SubCell"/>
</dbReference>
<dbReference type="OrthoDB" id="9809970at2"/>
<proteinExistence type="inferred from homology"/>
<keyword evidence="7" id="KW-0963">Cytoplasm</keyword>
<dbReference type="PANTHER" id="PTHR11063:SF8">
    <property type="entry name" value="DELTA-1-PYRROLINE-5-CARBOXYLATE SYNTHASE"/>
    <property type="match status" value="1"/>
</dbReference>
<dbReference type="SUPFAM" id="SSF53720">
    <property type="entry name" value="ALDH-like"/>
    <property type="match status" value="1"/>
</dbReference>
<evidence type="ECO:0000259" key="8">
    <source>
        <dbReference type="Pfam" id="PF00171"/>
    </source>
</evidence>
<dbReference type="EC" id="1.2.1.41" evidence="7"/>
<dbReference type="GO" id="GO:0050661">
    <property type="term" value="F:NADP binding"/>
    <property type="evidence" value="ECO:0007669"/>
    <property type="project" value="InterPro"/>
</dbReference>
<evidence type="ECO:0000256" key="7">
    <source>
        <dbReference type="HAMAP-Rule" id="MF_00412"/>
    </source>
</evidence>
<dbReference type="STRING" id="869209.Tresu_0260"/>
<dbReference type="NCBIfam" id="NF001221">
    <property type="entry name" value="PRK00197.1"/>
    <property type="match status" value="1"/>
</dbReference>
<evidence type="ECO:0000256" key="1">
    <source>
        <dbReference type="ARBA" id="ARBA00004985"/>
    </source>
</evidence>
<reference evidence="10" key="2">
    <citation type="submission" date="2011-04" db="EMBL/GenBank/DDBJ databases">
        <title>The complete genome of chromosome of Treponema succinifaciens DSM 2489.</title>
        <authorList>
            <person name="Lucas S."/>
            <person name="Copeland A."/>
            <person name="Lapidus A."/>
            <person name="Bruce D."/>
            <person name="Goodwin L."/>
            <person name="Pitluck S."/>
            <person name="Peters L."/>
            <person name="Kyrpides N."/>
            <person name="Mavromatis K."/>
            <person name="Ivanova N."/>
            <person name="Ovchinnikova G."/>
            <person name="Teshima H."/>
            <person name="Detter J.C."/>
            <person name="Tapia R."/>
            <person name="Han C."/>
            <person name="Land M."/>
            <person name="Hauser L."/>
            <person name="Markowitz V."/>
            <person name="Cheng J.-F."/>
            <person name="Hugenholtz P."/>
            <person name="Woyke T."/>
            <person name="Wu D."/>
            <person name="Gronow S."/>
            <person name="Wellnitz S."/>
            <person name="Brambilla E."/>
            <person name="Klenk H.-P."/>
            <person name="Eisen J.A."/>
        </authorList>
    </citation>
    <scope>NUCLEOTIDE SEQUENCE [LARGE SCALE GENOMIC DNA]</scope>
    <source>
        <strain evidence="10">ATCC 33096 / DSM 2489 / 6091</strain>
    </source>
</reference>
<comment type="catalytic activity">
    <reaction evidence="6 7">
        <text>L-glutamate 5-semialdehyde + phosphate + NADP(+) = L-glutamyl 5-phosphate + NADPH + H(+)</text>
        <dbReference type="Rhea" id="RHEA:19541"/>
        <dbReference type="ChEBI" id="CHEBI:15378"/>
        <dbReference type="ChEBI" id="CHEBI:43474"/>
        <dbReference type="ChEBI" id="CHEBI:57783"/>
        <dbReference type="ChEBI" id="CHEBI:58066"/>
        <dbReference type="ChEBI" id="CHEBI:58274"/>
        <dbReference type="ChEBI" id="CHEBI:58349"/>
        <dbReference type="EC" id="1.2.1.41"/>
    </reaction>
</comment>
<reference evidence="9 10" key="1">
    <citation type="journal article" date="2011" name="Stand. Genomic Sci.">
        <title>Complete genome sequence of Treponema succinifaciens type strain (6091).</title>
        <authorList>
            <person name="Han C."/>
            <person name="Gronow S."/>
            <person name="Teshima H."/>
            <person name="Lapidus A."/>
            <person name="Nolan M."/>
            <person name="Lucas S."/>
            <person name="Hammon N."/>
            <person name="Deshpande S."/>
            <person name="Cheng J.F."/>
            <person name="Zeytun A."/>
            <person name="Tapia R."/>
            <person name="Goodwin L."/>
            <person name="Pitluck S."/>
            <person name="Liolios K."/>
            <person name="Pagani I."/>
            <person name="Ivanova N."/>
            <person name="Mavromatis K."/>
            <person name="Mikhailova N."/>
            <person name="Huntemann M."/>
            <person name="Pati A."/>
            <person name="Chen A."/>
            <person name="Palaniappan K."/>
            <person name="Land M."/>
            <person name="Hauser L."/>
            <person name="Brambilla E.M."/>
            <person name="Rohde M."/>
            <person name="Goker M."/>
            <person name="Woyke T."/>
            <person name="Bristow J."/>
            <person name="Eisen J.A."/>
            <person name="Markowitz V."/>
            <person name="Hugenholtz P."/>
            <person name="Kyrpides N.C."/>
            <person name="Klenk H.P."/>
            <person name="Detter J.C."/>
        </authorList>
    </citation>
    <scope>NUCLEOTIDE SEQUENCE [LARGE SCALE GENOMIC DNA]</scope>
    <source>
        <strain evidence="10">ATCC 33096 / DSM 2489 / 6091</strain>
    </source>
</reference>
<name>F2NUC7_TRES6</name>
<dbReference type="GeneID" id="302997491"/>
<keyword evidence="5 7" id="KW-0560">Oxidoreductase</keyword>
<comment type="subcellular location">
    <subcellularLocation>
        <location evidence="7">Cytoplasm</location>
    </subcellularLocation>
</comment>